<dbReference type="InterPro" id="IPR040727">
    <property type="entry name" value="NAPRTase_N"/>
</dbReference>
<organism evidence="13 14">
    <name type="scientific">Deinococcus peraridilitoris (strain DSM 19664 / LMG 22246 / CIP 109416 / KR-200)</name>
    <dbReference type="NCBI Taxonomy" id="937777"/>
    <lineage>
        <taxon>Bacteria</taxon>
        <taxon>Thermotogati</taxon>
        <taxon>Deinococcota</taxon>
        <taxon>Deinococci</taxon>
        <taxon>Deinococcales</taxon>
        <taxon>Deinococcaceae</taxon>
        <taxon>Deinococcus</taxon>
    </lineage>
</organism>
<dbReference type="SUPFAM" id="SSF54675">
    <property type="entry name" value="Nicotinate/Quinolinate PRTase N-terminal domain-like"/>
    <property type="match status" value="1"/>
</dbReference>
<dbReference type="PIRSF" id="PIRSF000484">
    <property type="entry name" value="NAPRT"/>
    <property type="match status" value="1"/>
</dbReference>
<dbReference type="RefSeq" id="WP_015237116.1">
    <property type="nucleotide sequence ID" value="NC_019793.1"/>
</dbReference>
<comment type="function">
    <text evidence="9">Catalyzes the first step in the biosynthesis of NAD from nicotinic acid, the ATP-dependent synthesis of beta-nicotinate D-ribonucleotide from nicotinate and 5-phospho-D-ribose 1-phosphate.</text>
</comment>
<dbReference type="PANTHER" id="PTHR11098">
    <property type="entry name" value="NICOTINATE PHOSPHORIBOSYLTRANSFERASE"/>
    <property type="match status" value="1"/>
</dbReference>
<feature type="domain" description="Nicotinate phosphoribosyltransferase N-terminal" evidence="11">
    <location>
        <begin position="8"/>
        <end position="132"/>
    </location>
</feature>
<dbReference type="Pfam" id="PF17956">
    <property type="entry name" value="NAPRTase_C"/>
    <property type="match status" value="1"/>
</dbReference>
<dbReference type="InterPro" id="IPR041525">
    <property type="entry name" value="N/Namide_PRibTrfase"/>
</dbReference>
<evidence type="ECO:0000256" key="9">
    <source>
        <dbReference type="RuleBase" id="RU365100"/>
    </source>
</evidence>
<dbReference type="InterPro" id="IPR013785">
    <property type="entry name" value="Aldolase_TIM"/>
</dbReference>
<dbReference type="Proteomes" id="UP000010467">
    <property type="component" value="Chromosome"/>
</dbReference>
<keyword evidence="14" id="KW-1185">Reference proteome</keyword>
<evidence type="ECO:0000256" key="7">
    <source>
        <dbReference type="ARBA" id="ARBA00022679"/>
    </source>
</evidence>
<evidence type="ECO:0000313" key="14">
    <source>
        <dbReference type="Proteomes" id="UP000010467"/>
    </source>
</evidence>
<keyword evidence="7 9" id="KW-0808">Transferase</keyword>
<dbReference type="SUPFAM" id="SSF51690">
    <property type="entry name" value="Nicotinate/Quinolinate PRTase C-terminal domain-like"/>
    <property type="match status" value="1"/>
</dbReference>
<evidence type="ECO:0000256" key="6">
    <source>
        <dbReference type="ARBA" id="ARBA00022642"/>
    </source>
</evidence>
<feature type="domain" description="Nicotinate phosphoribosyltransferase C-terminal" evidence="12">
    <location>
        <begin position="361"/>
        <end position="468"/>
    </location>
</feature>
<evidence type="ECO:0000259" key="10">
    <source>
        <dbReference type="Pfam" id="PF04095"/>
    </source>
</evidence>
<dbReference type="UniPathway" id="UPA00253">
    <property type="reaction ID" value="UER00457"/>
</dbReference>
<keyword evidence="6 9" id="KW-0662">Pyridine nucleotide biosynthesis</keyword>
<comment type="PTM">
    <text evidence="9">Transiently phosphorylated on a His residue during the reaction cycle. Phosphorylation strongly increases the affinity for substrates and increases the rate of nicotinate D-ribonucleotide production. Dephosphorylation regenerates the low-affinity form of the enzyme, leading to product release.</text>
</comment>
<dbReference type="Gene3D" id="3.20.140.10">
    <property type="entry name" value="nicotinate phosphoribosyltransferase"/>
    <property type="match status" value="1"/>
</dbReference>
<dbReference type="Pfam" id="PF17767">
    <property type="entry name" value="NAPRTase_N"/>
    <property type="match status" value="1"/>
</dbReference>
<dbReference type="NCBIfam" id="TIGR01513">
    <property type="entry name" value="NAPRTase_put"/>
    <property type="match status" value="1"/>
</dbReference>
<name>L0A4K2_DEIPD</name>
<dbReference type="GO" id="GO:0034355">
    <property type="term" value="P:NAD+ biosynthetic process via the salvage pathway"/>
    <property type="evidence" value="ECO:0007669"/>
    <property type="project" value="UniProtKB-ARBA"/>
</dbReference>
<dbReference type="InterPro" id="IPR006405">
    <property type="entry name" value="Nic_PRibTrfase_pncB"/>
</dbReference>
<evidence type="ECO:0000256" key="5">
    <source>
        <dbReference type="ARBA" id="ARBA00022598"/>
    </source>
</evidence>
<keyword evidence="13" id="KW-0328">Glycosyltransferase</keyword>
<gene>
    <name evidence="13" type="ordered locus">Deipe_3379</name>
</gene>
<dbReference type="GO" id="GO:0005829">
    <property type="term" value="C:cytosol"/>
    <property type="evidence" value="ECO:0007669"/>
    <property type="project" value="TreeGrafter"/>
</dbReference>
<evidence type="ECO:0000259" key="12">
    <source>
        <dbReference type="Pfam" id="PF17956"/>
    </source>
</evidence>
<evidence type="ECO:0000256" key="8">
    <source>
        <dbReference type="ARBA" id="ARBA00048668"/>
    </source>
</evidence>
<dbReference type="InterPro" id="IPR041619">
    <property type="entry name" value="NAPRTase_C"/>
</dbReference>
<dbReference type="HOGENOM" id="CLU_025154_2_1_0"/>
<evidence type="ECO:0000313" key="13">
    <source>
        <dbReference type="EMBL" id="AFZ68818.1"/>
    </source>
</evidence>
<keyword evidence="4" id="KW-0597">Phosphoprotein</keyword>
<dbReference type="Gene3D" id="3.20.20.70">
    <property type="entry name" value="Aldolase class I"/>
    <property type="match status" value="1"/>
</dbReference>
<dbReference type="GO" id="GO:0004516">
    <property type="term" value="F:nicotinate phosphoribosyltransferase activity"/>
    <property type="evidence" value="ECO:0007669"/>
    <property type="project" value="UniProtKB-UniRule"/>
</dbReference>
<feature type="domain" description="Nicotinate/nicotinamide phosphoribosyltransferase" evidence="10">
    <location>
        <begin position="157"/>
        <end position="272"/>
    </location>
</feature>
<dbReference type="PATRIC" id="fig|937777.3.peg.3393"/>
<dbReference type="AlphaFoldDB" id="L0A4K2"/>
<dbReference type="STRING" id="937777.Deipe_3379"/>
<dbReference type="NCBIfam" id="NF009131">
    <property type="entry name" value="PRK12484.1"/>
    <property type="match status" value="1"/>
</dbReference>
<protein>
    <recommendedName>
        <fullName evidence="3 9">Nicotinate phosphoribosyltransferase</fullName>
        <ecNumber evidence="3 9">6.3.4.21</ecNumber>
    </recommendedName>
</protein>
<accession>L0A4K2</accession>
<evidence type="ECO:0000256" key="3">
    <source>
        <dbReference type="ARBA" id="ARBA00013236"/>
    </source>
</evidence>
<evidence type="ECO:0000259" key="11">
    <source>
        <dbReference type="Pfam" id="PF17767"/>
    </source>
</evidence>
<keyword evidence="5 9" id="KW-0436">Ligase</keyword>
<sequence>MSTPLSPLFTDLYQLTMLAGYLRWGLHEQEATFDLYFRRSPFGGSYAVWAGLESALDYLTQLRFEDEHLAYLRNLQLFDEAFLAYLQSWRFSGEVIAFPEGSVVFPNEPLLTVRAPLGEAQLVETALLNLLNFQTLIATKAARAFLSASGSPHGGSVVEFGARRAQGPNGALLAARAAFIGGATGTSNVEAGQRFGIPVVGTHAHAWVEAFPSEIAAFRAYADAFPDDSTLLIDTFDTLKSGLPNAITVAHELAGRGHALRGVRLDSGDLAYLSRRAREMLDGAGLENVKIVASNDLDEFVIDSVIREGGRIDVYGVGTRLATGGGEGGGALGGVYKLVQLGSTPKMKLTADRAKSTVPGRKRVWRARDEAGTALLDVVSLEGERPQKGQLVTDPANPLNRTRLPERCTLESARRVVLEAGKRTEPASPLSELQAYAASELRRLPEGTTRLLNPHVYRVALSEGLQSLRARMIAELEADAPGA</sequence>
<dbReference type="PANTHER" id="PTHR11098:SF1">
    <property type="entry name" value="NICOTINATE PHOSPHORIBOSYLTRANSFERASE"/>
    <property type="match status" value="1"/>
</dbReference>
<dbReference type="Pfam" id="PF04095">
    <property type="entry name" value="NAPRTase"/>
    <property type="match status" value="1"/>
</dbReference>
<proteinExistence type="inferred from homology"/>
<dbReference type="CDD" id="cd01570">
    <property type="entry name" value="NAPRTase_A"/>
    <property type="match status" value="1"/>
</dbReference>
<dbReference type="eggNOG" id="COG1488">
    <property type="taxonomic scope" value="Bacteria"/>
</dbReference>
<evidence type="ECO:0000256" key="2">
    <source>
        <dbReference type="ARBA" id="ARBA00010897"/>
    </source>
</evidence>
<reference evidence="14" key="1">
    <citation type="submission" date="2012-03" db="EMBL/GenBank/DDBJ databases">
        <title>Complete sequence of chromosome of Deinococcus peraridilitoris DSM 19664.</title>
        <authorList>
            <person name="Lucas S."/>
            <person name="Copeland A."/>
            <person name="Lapidus A."/>
            <person name="Glavina del Rio T."/>
            <person name="Dalin E."/>
            <person name="Tice H."/>
            <person name="Bruce D."/>
            <person name="Goodwin L."/>
            <person name="Pitluck S."/>
            <person name="Peters L."/>
            <person name="Mikhailova N."/>
            <person name="Lu M."/>
            <person name="Kyrpides N."/>
            <person name="Mavromatis K."/>
            <person name="Ivanova N."/>
            <person name="Brettin T."/>
            <person name="Detter J.C."/>
            <person name="Han C."/>
            <person name="Larimer F."/>
            <person name="Land M."/>
            <person name="Hauser L."/>
            <person name="Markowitz V."/>
            <person name="Cheng J.-F."/>
            <person name="Hugenholtz P."/>
            <person name="Woyke T."/>
            <person name="Wu D."/>
            <person name="Pukall R."/>
            <person name="Steenblock K."/>
            <person name="Brambilla E."/>
            <person name="Klenk H.-P."/>
            <person name="Eisen J.A."/>
        </authorList>
    </citation>
    <scope>NUCLEOTIDE SEQUENCE [LARGE SCALE GENOMIC DNA]</scope>
    <source>
        <strain evidence="14">DSM 19664 / LMG 22246 / CIP 109416 / KR-200</strain>
    </source>
</reference>
<dbReference type="GO" id="GO:0047280">
    <property type="term" value="F:nicotinamide phosphoribosyltransferase activity"/>
    <property type="evidence" value="ECO:0007669"/>
    <property type="project" value="UniProtKB-ARBA"/>
</dbReference>
<evidence type="ECO:0000256" key="4">
    <source>
        <dbReference type="ARBA" id="ARBA00022553"/>
    </source>
</evidence>
<dbReference type="EMBL" id="CP003382">
    <property type="protein sequence ID" value="AFZ68818.1"/>
    <property type="molecule type" value="Genomic_DNA"/>
</dbReference>
<comment type="catalytic activity">
    <reaction evidence="8 9">
        <text>5-phospho-alpha-D-ribose 1-diphosphate + nicotinate + ATP + H2O = nicotinate beta-D-ribonucleotide + ADP + phosphate + diphosphate</text>
        <dbReference type="Rhea" id="RHEA:36163"/>
        <dbReference type="ChEBI" id="CHEBI:15377"/>
        <dbReference type="ChEBI" id="CHEBI:30616"/>
        <dbReference type="ChEBI" id="CHEBI:32544"/>
        <dbReference type="ChEBI" id="CHEBI:33019"/>
        <dbReference type="ChEBI" id="CHEBI:43474"/>
        <dbReference type="ChEBI" id="CHEBI:57502"/>
        <dbReference type="ChEBI" id="CHEBI:58017"/>
        <dbReference type="ChEBI" id="CHEBI:456216"/>
        <dbReference type="EC" id="6.3.4.21"/>
    </reaction>
</comment>
<dbReference type="EC" id="6.3.4.21" evidence="3 9"/>
<dbReference type="FunFam" id="3.20.20.70:FF:000076">
    <property type="entry name" value="Nicotinate phosphoribosyltransferase"/>
    <property type="match status" value="1"/>
</dbReference>
<dbReference type="NCBIfam" id="NF006695">
    <property type="entry name" value="PRK09243.1-2"/>
    <property type="match status" value="1"/>
</dbReference>
<dbReference type="InterPro" id="IPR007229">
    <property type="entry name" value="Nic_PRibTrfase-Fam"/>
</dbReference>
<dbReference type="InterPro" id="IPR036068">
    <property type="entry name" value="Nicotinate_pribotase-like_C"/>
</dbReference>
<comment type="similarity">
    <text evidence="2 9">Belongs to the NAPRTase family.</text>
</comment>
<evidence type="ECO:0000256" key="1">
    <source>
        <dbReference type="ARBA" id="ARBA00004952"/>
    </source>
</evidence>
<comment type="pathway">
    <text evidence="1 9">Cofactor biosynthesis; NAD(+) biosynthesis; nicotinate D-ribonucleotide from nicotinate: step 1/1.</text>
</comment>
<dbReference type="KEGG" id="dpd:Deipe_3379"/>